<dbReference type="AlphaFoldDB" id="A0A642V559"/>
<dbReference type="PANTHER" id="PTHR38418">
    <property type="entry name" value="SUGAR ISOMERASE, KPSF/GUTQ (AFU_ORTHOLOGUE AFUA_6G08860)"/>
    <property type="match status" value="1"/>
</dbReference>
<sequence>MITPPSEISAEVLSTAQTVLRGQAEALRYISELYEKDEASRQQFLRCLECLRASQLAQGKAVLAGVGKSHKIADKLAASMVSLGVQAVSLHPQDALHGDLGTVRSDDVVVLITASGNTSELKVLCEHLPAEVTTICLTCTPESPLGLRAGHVLAAYVPPALSERALYGVEAPTVTTTACLAVGDALTVTLAEMLVTDRQQRRRNFGRSHPGGAIGSRFQSQATWSGVVACVDSLDAFASERALLTFLVGKQYLLCGGEWLIHVDRIVADLDSFMVDRARYLQTHGLSIHCIPRVRKDELVDPPQGRFLLWDEALDRPTALYNDPS</sequence>
<evidence type="ECO:0000313" key="3">
    <source>
        <dbReference type="Proteomes" id="UP000761534"/>
    </source>
</evidence>
<evidence type="ECO:0000259" key="1">
    <source>
        <dbReference type="PROSITE" id="PS51464"/>
    </source>
</evidence>
<comment type="caution">
    <text evidence="2">The sequence shown here is derived from an EMBL/GenBank/DDBJ whole genome shotgun (WGS) entry which is preliminary data.</text>
</comment>
<dbReference type="VEuPathDB" id="FungiDB:TRICI_002739"/>
<organism evidence="2 3">
    <name type="scientific">Trichomonascus ciferrii</name>
    <dbReference type="NCBI Taxonomy" id="44093"/>
    <lineage>
        <taxon>Eukaryota</taxon>
        <taxon>Fungi</taxon>
        <taxon>Dikarya</taxon>
        <taxon>Ascomycota</taxon>
        <taxon>Saccharomycotina</taxon>
        <taxon>Dipodascomycetes</taxon>
        <taxon>Dipodascales</taxon>
        <taxon>Trichomonascaceae</taxon>
        <taxon>Trichomonascus</taxon>
        <taxon>Trichomonascus ciferrii complex</taxon>
    </lineage>
</organism>
<evidence type="ECO:0000313" key="2">
    <source>
        <dbReference type="EMBL" id="KAA8915130.1"/>
    </source>
</evidence>
<dbReference type="PROSITE" id="PS51464">
    <property type="entry name" value="SIS"/>
    <property type="match status" value="1"/>
</dbReference>
<dbReference type="Gene3D" id="3.40.50.10490">
    <property type="entry name" value="Glucose-6-phosphate isomerase like protein, domain 1"/>
    <property type="match status" value="1"/>
</dbReference>
<dbReference type="InterPro" id="IPR046348">
    <property type="entry name" value="SIS_dom_sf"/>
</dbReference>
<dbReference type="GO" id="GO:1901135">
    <property type="term" value="P:carbohydrate derivative metabolic process"/>
    <property type="evidence" value="ECO:0007669"/>
    <property type="project" value="InterPro"/>
</dbReference>
<feature type="domain" description="SIS" evidence="1">
    <location>
        <begin position="47"/>
        <end position="196"/>
    </location>
</feature>
<dbReference type="Proteomes" id="UP000761534">
    <property type="component" value="Unassembled WGS sequence"/>
</dbReference>
<dbReference type="InterPro" id="IPR001347">
    <property type="entry name" value="SIS_dom"/>
</dbReference>
<reference evidence="2" key="1">
    <citation type="journal article" date="2019" name="G3 (Bethesda)">
        <title>Genome Assemblies of Two Rare Opportunistic Yeast Pathogens: Diutina rugosa (syn. Candida rugosa) and Trichomonascus ciferrii (syn. Candida ciferrii).</title>
        <authorList>
            <person name="Mixao V."/>
            <person name="Saus E."/>
            <person name="Hansen A.P."/>
            <person name="Lass-Florl C."/>
            <person name="Gabaldon T."/>
        </authorList>
    </citation>
    <scope>NUCLEOTIDE SEQUENCE</scope>
    <source>
        <strain evidence="2">CBS 4856</strain>
    </source>
</reference>
<dbReference type="GO" id="GO:0097367">
    <property type="term" value="F:carbohydrate derivative binding"/>
    <property type="evidence" value="ECO:0007669"/>
    <property type="project" value="InterPro"/>
</dbReference>
<name>A0A642V559_9ASCO</name>
<dbReference type="EMBL" id="SWFS01000184">
    <property type="protein sequence ID" value="KAA8915130.1"/>
    <property type="molecule type" value="Genomic_DNA"/>
</dbReference>
<dbReference type="OrthoDB" id="1872003at2759"/>
<keyword evidence="3" id="KW-1185">Reference proteome</keyword>
<dbReference type="SUPFAM" id="SSF53697">
    <property type="entry name" value="SIS domain"/>
    <property type="match status" value="1"/>
</dbReference>
<accession>A0A642V559</accession>
<dbReference type="Pfam" id="PF01380">
    <property type="entry name" value="SIS"/>
    <property type="match status" value="1"/>
</dbReference>
<protein>
    <recommendedName>
        <fullName evidence="1">SIS domain-containing protein</fullName>
    </recommendedName>
</protein>
<proteinExistence type="predicted"/>
<dbReference type="PANTHER" id="PTHR38418:SF2">
    <property type="entry name" value="SUGAR ISOMERASE, KPSF_GUTQ (AFU_ORTHOLOGUE AFUA_6G08860)"/>
    <property type="match status" value="1"/>
</dbReference>
<gene>
    <name evidence="2" type="ORF">TRICI_002739</name>
</gene>